<dbReference type="InterPro" id="IPR001466">
    <property type="entry name" value="Beta-lactam-related"/>
</dbReference>
<dbReference type="PANTHER" id="PTHR46825">
    <property type="entry name" value="D-ALANYL-D-ALANINE-CARBOXYPEPTIDASE/ENDOPEPTIDASE AMPH"/>
    <property type="match status" value="1"/>
</dbReference>
<evidence type="ECO:0000256" key="2">
    <source>
        <dbReference type="SAM" id="SignalP"/>
    </source>
</evidence>
<feature type="chain" id="PRO_5012863413" evidence="2">
    <location>
        <begin position="30"/>
        <end position="460"/>
    </location>
</feature>
<dbReference type="Pfam" id="PF00144">
    <property type="entry name" value="Beta-lactamase"/>
    <property type="match status" value="1"/>
</dbReference>
<evidence type="ECO:0000259" key="3">
    <source>
        <dbReference type="Pfam" id="PF00144"/>
    </source>
</evidence>
<dbReference type="Proteomes" id="UP000186455">
    <property type="component" value="Unassembled WGS sequence"/>
</dbReference>
<dbReference type="InterPro" id="IPR012338">
    <property type="entry name" value="Beta-lactam/transpept-like"/>
</dbReference>
<keyword evidence="5" id="KW-1185">Reference proteome</keyword>
<protein>
    <submittedName>
        <fullName evidence="4">Peptidase M15</fullName>
    </submittedName>
</protein>
<feature type="domain" description="Beta-lactamase-related" evidence="3">
    <location>
        <begin position="71"/>
        <end position="385"/>
    </location>
</feature>
<dbReference type="AlphaFoldDB" id="A0A1Q4VB25"/>
<proteinExistence type="predicted"/>
<evidence type="ECO:0000313" key="5">
    <source>
        <dbReference type="Proteomes" id="UP000186455"/>
    </source>
</evidence>
<feature type="region of interest" description="Disordered" evidence="1">
    <location>
        <begin position="407"/>
        <end position="447"/>
    </location>
</feature>
<dbReference type="SUPFAM" id="SSF56601">
    <property type="entry name" value="beta-lactamase/transpeptidase-like"/>
    <property type="match status" value="1"/>
</dbReference>
<keyword evidence="2" id="KW-0732">Signal</keyword>
<name>A0A1Q4VB25_9ACTN</name>
<gene>
    <name evidence="4" type="ORF">AB852_13050</name>
</gene>
<dbReference type="Gene3D" id="3.40.710.10">
    <property type="entry name" value="DD-peptidase/beta-lactamase superfamily"/>
    <property type="match status" value="1"/>
</dbReference>
<evidence type="ECO:0000313" key="4">
    <source>
        <dbReference type="EMBL" id="OKH95045.1"/>
    </source>
</evidence>
<sequence>MVRRKALSAVALGAAALTLGTLPAQSAYAAAPGSAPAAPAPAMAPAPVSAHVRTPAPAPAPDTAALRAVLQRALSQGAPGAMARVDDHGETYRVSEGVADRESGRQISTADRFRIGSVTKTFSAVVVLQLVAEGDLGLDTSVNHYLPGLLPDDRITVRHVLNHRSGLWDYTNDMFQQTVPGFEAVRNKVFTNQELIDRSLTRTPSPAPGTAYGYSNTNFVVAGMLIEKVTGESARSAYQSRIIEPLGLDNTKYVHPATAIPGRYARGYLTPDEAGAPLVDSTRQTASWAQTAGAMISDPADLNRFFSALLGGRLLRADLLAEMQRWAPTNAAGTQHYGLGLRRRDLSCGVSVYGHTGTVQGYYTYAFTSKDGKRSVSSLANTSNNGNVLVTMAGTLEATFCGSGSGSTGSGAGGGSGTASASGTPAAQAPAAEAPGTDAPDRGARLAGVYEDIAPGIARN</sequence>
<feature type="compositionally biased region" description="Gly residues" evidence="1">
    <location>
        <begin position="407"/>
        <end position="417"/>
    </location>
</feature>
<dbReference type="STRING" id="1048205.AB852_13050"/>
<dbReference type="RefSeq" id="WP_079184563.1">
    <property type="nucleotide sequence ID" value="NZ_LFBV01000002.1"/>
</dbReference>
<accession>A0A1Q4VB25</accession>
<evidence type="ECO:0000256" key="1">
    <source>
        <dbReference type="SAM" id="MobiDB-lite"/>
    </source>
</evidence>
<feature type="signal peptide" evidence="2">
    <location>
        <begin position="1"/>
        <end position="29"/>
    </location>
</feature>
<reference evidence="4 5" key="1">
    <citation type="submission" date="2015-06" db="EMBL/GenBank/DDBJ databases">
        <title>Cloning and characterization of the uncialamcin biosynthetic gene cluster.</title>
        <authorList>
            <person name="Yan X."/>
            <person name="Huang T."/>
            <person name="Ge H."/>
            <person name="Shen B."/>
        </authorList>
    </citation>
    <scope>NUCLEOTIDE SEQUENCE [LARGE SCALE GENOMIC DNA]</scope>
    <source>
        <strain evidence="4 5">DCA2648</strain>
    </source>
</reference>
<feature type="compositionally biased region" description="Low complexity" evidence="1">
    <location>
        <begin position="418"/>
        <end position="438"/>
    </location>
</feature>
<organism evidence="4 5">
    <name type="scientific">Streptomyces uncialis</name>
    <dbReference type="NCBI Taxonomy" id="1048205"/>
    <lineage>
        <taxon>Bacteria</taxon>
        <taxon>Bacillati</taxon>
        <taxon>Actinomycetota</taxon>
        <taxon>Actinomycetes</taxon>
        <taxon>Kitasatosporales</taxon>
        <taxon>Streptomycetaceae</taxon>
        <taxon>Streptomyces</taxon>
    </lineage>
</organism>
<comment type="caution">
    <text evidence="4">The sequence shown here is derived from an EMBL/GenBank/DDBJ whole genome shotgun (WGS) entry which is preliminary data.</text>
</comment>
<dbReference type="InterPro" id="IPR050491">
    <property type="entry name" value="AmpC-like"/>
</dbReference>
<dbReference type="PANTHER" id="PTHR46825:SF7">
    <property type="entry name" value="D-ALANYL-D-ALANINE CARBOXYPEPTIDASE"/>
    <property type="match status" value="1"/>
</dbReference>
<dbReference type="EMBL" id="LFBV01000002">
    <property type="protein sequence ID" value="OKH95045.1"/>
    <property type="molecule type" value="Genomic_DNA"/>
</dbReference>